<dbReference type="RefSeq" id="WP_199386563.1">
    <property type="nucleotide sequence ID" value="NZ_JAEMHM010000023.1"/>
</dbReference>
<accession>A0A8J7M2I0</accession>
<dbReference type="PANTHER" id="PTHR30348:SF4">
    <property type="entry name" value="DUF72 DOMAIN-CONTAINING PROTEIN"/>
    <property type="match status" value="1"/>
</dbReference>
<evidence type="ECO:0000313" key="1">
    <source>
        <dbReference type="EMBL" id="MBJ6727423.1"/>
    </source>
</evidence>
<dbReference type="InterPro" id="IPR036520">
    <property type="entry name" value="UPF0759_sf"/>
</dbReference>
<dbReference type="SUPFAM" id="SSF117396">
    <property type="entry name" value="TM1631-like"/>
    <property type="match status" value="1"/>
</dbReference>
<dbReference type="PANTHER" id="PTHR30348">
    <property type="entry name" value="UNCHARACTERIZED PROTEIN YECE"/>
    <property type="match status" value="1"/>
</dbReference>
<name>A0A8J7M2I0_9BACT</name>
<dbReference type="EMBL" id="JAEMHM010000023">
    <property type="protein sequence ID" value="MBJ6727423.1"/>
    <property type="molecule type" value="Genomic_DNA"/>
</dbReference>
<dbReference type="InterPro" id="IPR002763">
    <property type="entry name" value="DUF72"/>
</dbReference>
<keyword evidence="2" id="KW-1185">Reference proteome</keyword>
<dbReference type="Pfam" id="PF01904">
    <property type="entry name" value="DUF72"/>
    <property type="match status" value="1"/>
</dbReference>
<evidence type="ECO:0000313" key="2">
    <source>
        <dbReference type="Proteomes" id="UP000636888"/>
    </source>
</evidence>
<sequence length="235" mass="27436">MNLYVGTSGYAYKEWKGLFYPEDLAEKRMLHYYAGVFRSVEINNTFYRMPRESVLEQWRAEVPPEFRFVLKAPQRITHQQRLKDAGDSVAYLFKVAGTLQDRLGPVLFQLPPYLKKDFPLLRDFLQLLPQGCRAAFEFRSRSWFDDDVIGLLKERGAVLCFAETDDGIEVPFLATGPFGYLRLRRSDYGDAELARWAKRVKDQRWSEAFIFFKHEDEARAPQLAKRFRELAGEAG</sequence>
<organism evidence="1 2">
    <name type="scientific">Geomesophilobacter sediminis</name>
    <dbReference type="NCBI Taxonomy" id="2798584"/>
    <lineage>
        <taxon>Bacteria</taxon>
        <taxon>Pseudomonadati</taxon>
        <taxon>Thermodesulfobacteriota</taxon>
        <taxon>Desulfuromonadia</taxon>
        <taxon>Geobacterales</taxon>
        <taxon>Geobacteraceae</taxon>
        <taxon>Geomesophilobacter</taxon>
    </lineage>
</organism>
<dbReference type="Gene3D" id="3.20.20.410">
    <property type="entry name" value="Protein of unknown function UPF0759"/>
    <property type="match status" value="1"/>
</dbReference>
<dbReference type="AlphaFoldDB" id="A0A8J7M2I0"/>
<comment type="caution">
    <text evidence="1">The sequence shown here is derived from an EMBL/GenBank/DDBJ whole genome shotgun (WGS) entry which is preliminary data.</text>
</comment>
<proteinExistence type="predicted"/>
<reference evidence="1" key="1">
    <citation type="submission" date="2020-12" db="EMBL/GenBank/DDBJ databases">
        <title>Geomonas sp. Red875, isolated from river sediment.</title>
        <authorList>
            <person name="Xu Z."/>
            <person name="Zhang Z."/>
            <person name="Masuda Y."/>
            <person name="Itoh H."/>
            <person name="Senoo K."/>
        </authorList>
    </citation>
    <scope>NUCLEOTIDE SEQUENCE</scope>
    <source>
        <strain evidence="1">Red875</strain>
    </source>
</reference>
<dbReference type="Proteomes" id="UP000636888">
    <property type="component" value="Unassembled WGS sequence"/>
</dbReference>
<gene>
    <name evidence="1" type="ORF">JFN93_22140</name>
</gene>
<protein>
    <submittedName>
        <fullName evidence="1">DUF72 domain-containing protein</fullName>
    </submittedName>
</protein>